<feature type="region of interest" description="Disordered" evidence="1">
    <location>
        <begin position="134"/>
        <end position="228"/>
    </location>
</feature>
<feature type="region of interest" description="Disordered" evidence="1">
    <location>
        <begin position="253"/>
        <end position="303"/>
    </location>
</feature>
<feature type="compositionally biased region" description="Basic residues" evidence="1">
    <location>
        <begin position="170"/>
        <end position="181"/>
    </location>
</feature>
<feature type="compositionally biased region" description="Basic and acidic residues" evidence="1">
    <location>
        <begin position="211"/>
        <end position="227"/>
    </location>
</feature>
<evidence type="ECO:0000313" key="3">
    <source>
        <dbReference type="WBParaSite" id="PSU_v2.g17181.t1"/>
    </source>
</evidence>
<feature type="region of interest" description="Disordered" evidence="1">
    <location>
        <begin position="93"/>
        <end position="112"/>
    </location>
</feature>
<reference evidence="3" key="1">
    <citation type="submission" date="2022-11" db="UniProtKB">
        <authorList>
            <consortium name="WormBaseParasite"/>
        </authorList>
    </citation>
    <scope>IDENTIFICATION</scope>
</reference>
<name>A0A914YCM6_9BILA</name>
<organism evidence="2 3">
    <name type="scientific">Panagrolaimus superbus</name>
    <dbReference type="NCBI Taxonomy" id="310955"/>
    <lineage>
        <taxon>Eukaryota</taxon>
        <taxon>Metazoa</taxon>
        <taxon>Ecdysozoa</taxon>
        <taxon>Nematoda</taxon>
        <taxon>Chromadorea</taxon>
        <taxon>Rhabditida</taxon>
        <taxon>Tylenchina</taxon>
        <taxon>Panagrolaimomorpha</taxon>
        <taxon>Panagrolaimoidea</taxon>
        <taxon>Panagrolaimidae</taxon>
        <taxon>Panagrolaimus</taxon>
    </lineage>
</organism>
<dbReference type="AlphaFoldDB" id="A0A914YCM6"/>
<evidence type="ECO:0000313" key="2">
    <source>
        <dbReference type="Proteomes" id="UP000887577"/>
    </source>
</evidence>
<evidence type="ECO:0000256" key="1">
    <source>
        <dbReference type="SAM" id="MobiDB-lite"/>
    </source>
</evidence>
<feature type="compositionally biased region" description="Low complexity" evidence="1">
    <location>
        <begin position="253"/>
        <end position="264"/>
    </location>
</feature>
<feature type="compositionally biased region" description="Low complexity" evidence="1">
    <location>
        <begin position="150"/>
        <end position="169"/>
    </location>
</feature>
<dbReference type="Proteomes" id="UP000887577">
    <property type="component" value="Unplaced"/>
</dbReference>
<proteinExistence type="predicted"/>
<sequence length="342" mass="39161">MSKEIASDIKNAITDVFGSFEDFQRIQKRSDSNHCPFLTPSKYSDPNGKLKKMAETIKVNKERQKHEVEKIKKSVEEKQRFEKEKNDYNIWFEKRKSHQSRHSTPFMEPPPKVSQKVLDMYALKDREMLAQSLLPPPLLPLDVVMRNGDSSDIPSSSSASTSLLPSSSSKRPHSKERKSSHREKERHERNHHHIPKESKQTFEPLPMPTLVKEEPKTEIKESPKNEFGDLSPVEEAALRDEKAITEIAISSSTTTTTVTQNESAAKQRNLMSDLFGDDEEFEKLEPSLSSSSRATSQAPEPKESLPCIKEEIIQTFNSTSFFFLCYHNNYFNNDNNVTIKNS</sequence>
<keyword evidence="2" id="KW-1185">Reference proteome</keyword>
<accession>A0A914YCM6</accession>
<dbReference type="WBParaSite" id="PSU_v2.g17181.t1">
    <property type="protein sequence ID" value="PSU_v2.g17181.t1"/>
    <property type="gene ID" value="PSU_v2.g17181"/>
</dbReference>
<protein>
    <submittedName>
        <fullName evidence="3">Uncharacterized protein</fullName>
    </submittedName>
</protein>